<protein>
    <submittedName>
        <fullName evidence="1">Uncharacterized protein</fullName>
    </submittedName>
</protein>
<keyword evidence="2" id="KW-1185">Reference proteome</keyword>
<name>A0AAQ3T232_PASNO</name>
<proteinExistence type="predicted"/>
<organism evidence="1 2">
    <name type="scientific">Paspalum notatum var. saurae</name>
    <dbReference type="NCBI Taxonomy" id="547442"/>
    <lineage>
        <taxon>Eukaryota</taxon>
        <taxon>Viridiplantae</taxon>
        <taxon>Streptophyta</taxon>
        <taxon>Embryophyta</taxon>
        <taxon>Tracheophyta</taxon>
        <taxon>Spermatophyta</taxon>
        <taxon>Magnoliopsida</taxon>
        <taxon>Liliopsida</taxon>
        <taxon>Poales</taxon>
        <taxon>Poaceae</taxon>
        <taxon>PACMAD clade</taxon>
        <taxon>Panicoideae</taxon>
        <taxon>Andropogonodae</taxon>
        <taxon>Paspaleae</taxon>
        <taxon>Paspalinae</taxon>
        <taxon>Paspalum</taxon>
    </lineage>
</organism>
<sequence>MAPQAATSPWSSPRCAAAAEPQLPLLLCHCLPLDVHQVFEGMPQQGSDGLPFYLALCKLLPVLPASEELQHQVEPGVILFQWRSSTTNLLRADIDFERNCIPGCPRRSPTVRSYSAKVKASLLVQFCPFRCHEHNLTHAGCGGVGHYNEDRYRILNQGPEGGAVLHGTNSFWHQTSPSSDPR</sequence>
<dbReference type="Proteomes" id="UP001341281">
    <property type="component" value="Chromosome 03"/>
</dbReference>
<gene>
    <name evidence="1" type="ORF">U9M48_013352</name>
</gene>
<dbReference type="AlphaFoldDB" id="A0AAQ3T232"/>
<accession>A0AAQ3T232</accession>
<evidence type="ECO:0000313" key="2">
    <source>
        <dbReference type="Proteomes" id="UP001341281"/>
    </source>
</evidence>
<evidence type="ECO:0000313" key="1">
    <source>
        <dbReference type="EMBL" id="WVZ63744.1"/>
    </source>
</evidence>
<dbReference type="EMBL" id="CP144747">
    <property type="protein sequence ID" value="WVZ63744.1"/>
    <property type="molecule type" value="Genomic_DNA"/>
</dbReference>
<reference evidence="1 2" key="1">
    <citation type="submission" date="2024-02" db="EMBL/GenBank/DDBJ databases">
        <title>High-quality chromosome-scale genome assembly of Pensacola bahiagrass (Paspalum notatum Flugge var. saurae).</title>
        <authorList>
            <person name="Vega J.M."/>
            <person name="Podio M."/>
            <person name="Orjuela J."/>
            <person name="Siena L.A."/>
            <person name="Pessino S.C."/>
            <person name="Combes M.C."/>
            <person name="Mariac C."/>
            <person name="Albertini E."/>
            <person name="Pupilli F."/>
            <person name="Ortiz J.P.A."/>
            <person name="Leblanc O."/>
        </authorList>
    </citation>
    <scope>NUCLEOTIDE SEQUENCE [LARGE SCALE GENOMIC DNA]</scope>
    <source>
        <strain evidence="1">R1</strain>
        <tissue evidence="1">Leaf</tissue>
    </source>
</reference>